<proteinExistence type="inferred from homology"/>
<dbReference type="PROSITE" id="PS01098">
    <property type="entry name" value="LIPASE_GDSL_SER"/>
    <property type="match status" value="1"/>
</dbReference>
<dbReference type="InterPro" id="IPR008265">
    <property type="entry name" value="Lipase_GDSL_AS"/>
</dbReference>
<accession>A0A6N8FVQ0</accession>
<organism evidence="2 3">
    <name type="scientific">Gloeocapsopsis dulcis AAB1 = 1H9</name>
    <dbReference type="NCBI Taxonomy" id="1433147"/>
    <lineage>
        <taxon>Bacteria</taxon>
        <taxon>Bacillati</taxon>
        <taxon>Cyanobacteriota</taxon>
        <taxon>Cyanophyceae</taxon>
        <taxon>Oscillatoriophycideae</taxon>
        <taxon>Chroococcales</taxon>
        <taxon>Chroococcaceae</taxon>
        <taxon>Gloeocapsopsis</taxon>
        <taxon>Gloeocapsopsis dulcis</taxon>
    </lineage>
</organism>
<dbReference type="PANTHER" id="PTHR22835">
    <property type="entry name" value="ZINC FINGER FYVE DOMAIN CONTAINING PROTEIN"/>
    <property type="match status" value="1"/>
</dbReference>
<dbReference type="CDD" id="cd01846">
    <property type="entry name" value="fatty_acyltransferase_like"/>
    <property type="match status" value="1"/>
</dbReference>
<dbReference type="SUPFAM" id="SSF52266">
    <property type="entry name" value="SGNH hydrolase"/>
    <property type="match status" value="1"/>
</dbReference>
<evidence type="ECO:0000313" key="2">
    <source>
        <dbReference type="EMBL" id="MUL37200.1"/>
    </source>
</evidence>
<dbReference type="InterPro" id="IPR001087">
    <property type="entry name" value="GDSL"/>
</dbReference>
<dbReference type="InterPro" id="IPR036514">
    <property type="entry name" value="SGNH_hydro_sf"/>
</dbReference>
<sequence length="278" mass="29570">MVGLTTSIQNTHPITQLYVFGDSLSDTGTVFRATGGMYPPNPPYFQGRYSNGRVWVEYLGNRLDLSPNQVNNFAYGGATTGSDRNSLVPGLLAQMQSFIQTHEKTHSNALYVVWAGANDYLQGVSSAALPIENITKAIASLADVGAKNILVANLPDLGQLPATRTTANSASLSALTQAHNQGLRRALKVSQQHSDLQIATLDTNTLYRQAIANPATFGFTNVVNPCLAGSSTCGSPDQFLFWDGIHPTTSAHRILGETAFAAIQDAGMVNSLSGKLPS</sequence>
<dbReference type="EMBL" id="NAPY01000018">
    <property type="protein sequence ID" value="MUL37200.1"/>
    <property type="molecule type" value="Genomic_DNA"/>
</dbReference>
<evidence type="ECO:0000256" key="1">
    <source>
        <dbReference type="ARBA" id="ARBA00008668"/>
    </source>
</evidence>
<dbReference type="Proteomes" id="UP000441797">
    <property type="component" value="Unassembled WGS sequence"/>
</dbReference>
<dbReference type="GO" id="GO:0006629">
    <property type="term" value="P:lipid metabolic process"/>
    <property type="evidence" value="ECO:0007669"/>
    <property type="project" value="InterPro"/>
</dbReference>
<protein>
    <submittedName>
        <fullName evidence="2">GDSL family lipase</fullName>
    </submittedName>
</protein>
<evidence type="ECO:0000313" key="3">
    <source>
        <dbReference type="Proteomes" id="UP000441797"/>
    </source>
</evidence>
<dbReference type="Pfam" id="PF00657">
    <property type="entry name" value="Lipase_GDSL"/>
    <property type="match status" value="1"/>
</dbReference>
<dbReference type="Gene3D" id="3.40.50.1110">
    <property type="entry name" value="SGNH hydrolase"/>
    <property type="match status" value="1"/>
</dbReference>
<dbReference type="OrthoDB" id="5292073at2"/>
<dbReference type="PANTHER" id="PTHR22835:SF659">
    <property type="entry name" value="GDSL LIPASE_ACYLHYDROLASE, PUTATIVE (AFU_ORTHOLOGUE AFUA_2G00510)-RELATED"/>
    <property type="match status" value="1"/>
</dbReference>
<comment type="similarity">
    <text evidence="1">Belongs to the 'GDSL' lipolytic enzyme family.</text>
</comment>
<name>A0A6N8FVQ0_9CHRO</name>
<reference evidence="2 3" key="1">
    <citation type="journal article" date="2019" name="Front. Microbiol.">
        <title>Genomic Features for Desiccation Tolerance and Sugar Biosynthesis in the Extremophile Gloeocapsopsis sp. UTEX B3054.</title>
        <authorList>
            <person name="Urrejola C."/>
            <person name="Alcorta J."/>
            <person name="Salas L."/>
            <person name="Vasquez M."/>
            <person name="Polz M.F."/>
            <person name="Vicuna R."/>
            <person name="Diez B."/>
        </authorList>
    </citation>
    <scope>NUCLEOTIDE SEQUENCE [LARGE SCALE GENOMIC DNA]</scope>
    <source>
        <strain evidence="2 3">1H9</strain>
    </source>
</reference>
<dbReference type="GO" id="GO:0016298">
    <property type="term" value="F:lipase activity"/>
    <property type="evidence" value="ECO:0007669"/>
    <property type="project" value="InterPro"/>
</dbReference>
<keyword evidence="3" id="KW-1185">Reference proteome</keyword>
<gene>
    <name evidence="2" type="ORF">BWI75_12850</name>
</gene>
<comment type="caution">
    <text evidence="2">The sequence shown here is derived from an EMBL/GenBank/DDBJ whole genome shotgun (WGS) entry which is preliminary data.</text>
</comment>
<dbReference type="AlphaFoldDB" id="A0A6N8FVQ0"/>